<protein>
    <submittedName>
        <fullName evidence="1">DeoR/GlpR transcriptional regulator</fullName>
    </submittedName>
</protein>
<evidence type="ECO:0000313" key="2">
    <source>
        <dbReference type="Proteomes" id="UP000308836"/>
    </source>
</evidence>
<evidence type="ECO:0000313" key="1">
    <source>
        <dbReference type="EMBL" id="TGY64934.1"/>
    </source>
</evidence>
<dbReference type="Proteomes" id="UP000308836">
    <property type="component" value="Unassembled WGS sequence"/>
</dbReference>
<reference evidence="1" key="1">
    <citation type="submission" date="2019-04" db="EMBL/GenBank/DDBJ databases">
        <title>Microbes associate with the intestines of laboratory mice.</title>
        <authorList>
            <person name="Navarre W."/>
            <person name="Wong E."/>
            <person name="Huang K."/>
            <person name="Tropini C."/>
            <person name="Ng K."/>
            <person name="Yu B."/>
        </authorList>
    </citation>
    <scope>NUCLEOTIDE SEQUENCE</scope>
    <source>
        <strain evidence="1">NM09_H32</strain>
    </source>
</reference>
<gene>
    <name evidence="1" type="ORF">E5336_11085</name>
</gene>
<sequence>MKKKRQRRHDMAANERLEKIVKRVEREGFLSTRELAETMNVTETTIRRDSEELERQGKVIKVHGGIKSLPQNVILSSRDEKTMRERLGPAPDKEAAAEKAASYIREGDCVFLDGGTSLVPVFERIKDRKVKIVTHSQLLARLATSCEAELTLLGGKYIPDYEMSVGPITLENLGLFRFDYAIIGCAGIDLESHAVYTAELETAAVKKAAMALSVRKILLADEAKLHVKGFCSVLDTDMFDAIVLGVKEKPDPEQLPLNAVVVLEEEQKK</sequence>
<accession>A0AC61R4T7</accession>
<organism evidence="1 2">
    <name type="scientific">Dubosiella muris</name>
    <dbReference type="NCBI Taxonomy" id="3038133"/>
    <lineage>
        <taxon>Bacteria</taxon>
        <taxon>Bacillati</taxon>
        <taxon>Bacillota</taxon>
        <taxon>Erysipelotrichia</taxon>
        <taxon>Erysipelotrichales</taxon>
        <taxon>Erysipelotrichaceae</taxon>
        <taxon>Dubosiella</taxon>
    </lineage>
</organism>
<keyword evidence="2" id="KW-1185">Reference proteome</keyword>
<proteinExistence type="predicted"/>
<name>A0AC61R4T7_9FIRM</name>
<comment type="caution">
    <text evidence="1">The sequence shown here is derived from an EMBL/GenBank/DDBJ whole genome shotgun (WGS) entry which is preliminary data.</text>
</comment>
<dbReference type="EMBL" id="SRYG01000028">
    <property type="protein sequence ID" value="TGY64934.1"/>
    <property type="molecule type" value="Genomic_DNA"/>
</dbReference>